<proteinExistence type="predicted"/>
<reference evidence="1" key="1">
    <citation type="submission" date="2020-07" db="EMBL/GenBank/DDBJ databases">
        <authorList>
            <person name="Lin J."/>
        </authorList>
    </citation>
    <scope>NUCLEOTIDE SEQUENCE</scope>
</reference>
<evidence type="ECO:0000313" key="1">
    <source>
        <dbReference type="EMBL" id="CAD1818575.1"/>
    </source>
</evidence>
<protein>
    <recommendedName>
        <fullName evidence="2">Aminotransferase-like plant mobile domain-containing protein</fullName>
    </recommendedName>
</protein>
<accession>A0A6V7NJ00</accession>
<gene>
    <name evidence="1" type="ORF">CB5_LOCUS1786</name>
</gene>
<organism evidence="1">
    <name type="scientific">Ananas comosus var. bracteatus</name>
    <name type="common">red pineapple</name>
    <dbReference type="NCBI Taxonomy" id="296719"/>
    <lineage>
        <taxon>Eukaryota</taxon>
        <taxon>Viridiplantae</taxon>
        <taxon>Streptophyta</taxon>
        <taxon>Embryophyta</taxon>
        <taxon>Tracheophyta</taxon>
        <taxon>Spermatophyta</taxon>
        <taxon>Magnoliopsida</taxon>
        <taxon>Liliopsida</taxon>
        <taxon>Poales</taxon>
        <taxon>Bromeliaceae</taxon>
        <taxon>Bromelioideae</taxon>
        <taxon>Ananas</taxon>
    </lineage>
</organism>
<evidence type="ECO:0008006" key="2">
    <source>
        <dbReference type="Google" id="ProtNLM"/>
    </source>
</evidence>
<sequence length="191" mass="21877">MAYNPDGMIDFEAYLALADLAYTKFICRFAGQSPAPVTRKEHTTFLLYWLCHNLFCTQCVTGPPWLLTRYETIQVCYASVWICLSNFSTGQIFYGQYCRNRPPIKSTAEADQLSAMGNPFRRFFKLVSFRPNHTGVIGFHFTVTWDAFCERIFILITSHPLRKVLHPEAVPFSNKDISLNPSAQEESGKKI</sequence>
<dbReference type="AlphaFoldDB" id="A0A6V7NJ00"/>
<name>A0A6V7NJ00_ANACO</name>
<dbReference type="EMBL" id="LR862139">
    <property type="protein sequence ID" value="CAD1818575.1"/>
    <property type="molecule type" value="Genomic_DNA"/>
</dbReference>